<reference evidence="4 5" key="1">
    <citation type="submission" date="2023-06" db="EMBL/GenBank/DDBJ databases">
        <authorList>
            <person name="Oyuntsetseg B."/>
            <person name="Kim S.B."/>
        </authorList>
    </citation>
    <scope>NUCLEOTIDE SEQUENCE [LARGE SCALE GENOMIC DNA]</scope>
    <source>
        <strain evidence="4 5">2-15</strain>
    </source>
</reference>
<dbReference type="RefSeq" id="WP_285966637.1">
    <property type="nucleotide sequence ID" value="NZ_CP127294.1"/>
</dbReference>
<dbReference type="Pfam" id="PF11350">
    <property type="entry name" value="DUF3152"/>
    <property type="match status" value="1"/>
</dbReference>
<dbReference type="AlphaFoldDB" id="A0A9Y2I8Q3"/>
<name>A0A9Y2I8Q3_9PSEU</name>
<protein>
    <submittedName>
        <fullName evidence="4">DUF3152 domain-containing protein</fullName>
    </submittedName>
</protein>
<gene>
    <name evidence="4" type="ORF">QRX50_30900</name>
</gene>
<evidence type="ECO:0000313" key="4">
    <source>
        <dbReference type="EMBL" id="WIX75875.1"/>
    </source>
</evidence>
<feature type="domain" description="DUF3152" evidence="3">
    <location>
        <begin position="106"/>
        <end position="317"/>
    </location>
</feature>
<dbReference type="Proteomes" id="UP001236014">
    <property type="component" value="Chromosome"/>
</dbReference>
<proteinExistence type="predicted"/>
<feature type="region of interest" description="Disordered" evidence="1">
    <location>
        <begin position="61"/>
        <end position="125"/>
    </location>
</feature>
<keyword evidence="2" id="KW-1133">Transmembrane helix</keyword>
<evidence type="ECO:0000259" key="3">
    <source>
        <dbReference type="Pfam" id="PF11350"/>
    </source>
</evidence>
<keyword evidence="2" id="KW-0472">Membrane</keyword>
<feature type="region of interest" description="Disordered" evidence="1">
    <location>
        <begin position="1"/>
        <end position="21"/>
    </location>
</feature>
<sequence length="317" mass="34005">MAQDETRAREPLRASWKPLPERRSANRKKGFLRTYGWRVYALPVMVVLTVLVLVDTATTAAPSTAAQPPAPGPAPARVESSVDSAEPGVPENPAKPADPNIPTADLPAGGPYTQTGQRKWHVIPGSGPKIGTGRLYRYTVEVEDGIDPASYAGDDSFAAAVQGILSDPKSWTADGKVALQRVDASDPHPDFRVSLSTPDTTHRADACGFSISYEASCFRRSMRRVMINLSRWVRGAKAYGANMTAYRQYAINHEVGHALGHSHVGCGGPGRPAPVMMQQTFGVADDYVARLNNVPGGDHGAVPADHRVCATNSWPFP</sequence>
<accession>A0A9Y2I8Q3</accession>
<dbReference type="SUPFAM" id="SSF55486">
    <property type="entry name" value="Metalloproteases ('zincins'), catalytic domain"/>
    <property type="match status" value="1"/>
</dbReference>
<feature type="compositionally biased region" description="Basic and acidic residues" evidence="1">
    <location>
        <begin position="1"/>
        <end position="12"/>
    </location>
</feature>
<evidence type="ECO:0000256" key="1">
    <source>
        <dbReference type="SAM" id="MobiDB-lite"/>
    </source>
</evidence>
<keyword evidence="5" id="KW-1185">Reference proteome</keyword>
<dbReference type="InterPro" id="IPR022603">
    <property type="entry name" value="DUF3152"/>
</dbReference>
<dbReference type="EMBL" id="CP127294">
    <property type="protein sequence ID" value="WIX75875.1"/>
    <property type="molecule type" value="Genomic_DNA"/>
</dbReference>
<feature type="transmembrane region" description="Helical" evidence="2">
    <location>
        <begin position="35"/>
        <end position="54"/>
    </location>
</feature>
<keyword evidence="2" id="KW-0812">Transmembrane</keyword>
<evidence type="ECO:0000313" key="5">
    <source>
        <dbReference type="Proteomes" id="UP001236014"/>
    </source>
</evidence>
<dbReference type="KEGG" id="acab:QRX50_30900"/>
<organism evidence="4 5">
    <name type="scientific">Amycolatopsis carbonis</name>
    <dbReference type="NCBI Taxonomy" id="715471"/>
    <lineage>
        <taxon>Bacteria</taxon>
        <taxon>Bacillati</taxon>
        <taxon>Actinomycetota</taxon>
        <taxon>Actinomycetes</taxon>
        <taxon>Pseudonocardiales</taxon>
        <taxon>Pseudonocardiaceae</taxon>
        <taxon>Amycolatopsis</taxon>
    </lineage>
</organism>
<evidence type="ECO:0000256" key="2">
    <source>
        <dbReference type="SAM" id="Phobius"/>
    </source>
</evidence>